<dbReference type="KEGG" id="mfu:LILAB_11180"/>
<feature type="compositionally biased region" description="Basic and acidic residues" evidence="1">
    <location>
        <begin position="17"/>
        <end position="56"/>
    </location>
</feature>
<dbReference type="AlphaFoldDB" id="F8CQ24"/>
<evidence type="ECO:0000313" key="2">
    <source>
        <dbReference type="EMBL" id="AEI64147.1"/>
    </source>
</evidence>
<dbReference type="Proteomes" id="UP000000488">
    <property type="component" value="Chromosome"/>
</dbReference>
<dbReference type="EMBL" id="CP002830">
    <property type="protein sequence ID" value="AEI64147.1"/>
    <property type="molecule type" value="Genomic_DNA"/>
</dbReference>
<reference evidence="2 3" key="1">
    <citation type="journal article" date="2011" name="J. Bacteriol.">
        <title>Genome sequence of the halotolerant marine bacterium Myxococcus fulvus HW-1.</title>
        <authorList>
            <person name="Li Z.F."/>
            <person name="Li X."/>
            <person name="Liu H."/>
            <person name="Liu X."/>
            <person name="Han K."/>
            <person name="Wu Z.H."/>
            <person name="Hu W."/>
            <person name="Li F.F."/>
            <person name="Li Y.Z."/>
        </authorList>
    </citation>
    <scope>NUCLEOTIDE SEQUENCE [LARGE SCALE GENOMIC DNA]</scope>
    <source>
        <strain evidence="3">ATCC BAA-855 / HW-1</strain>
    </source>
</reference>
<evidence type="ECO:0000256" key="1">
    <source>
        <dbReference type="SAM" id="MobiDB-lite"/>
    </source>
</evidence>
<organism evidence="2 3">
    <name type="scientific">Myxococcus fulvus (strain ATCC BAA-855 / HW-1)</name>
    <dbReference type="NCBI Taxonomy" id="483219"/>
    <lineage>
        <taxon>Bacteria</taxon>
        <taxon>Pseudomonadati</taxon>
        <taxon>Myxococcota</taxon>
        <taxon>Myxococcia</taxon>
        <taxon>Myxococcales</taxon>
        <taxon>Cystobacterineae</taxon>
        <taxon>Myxococcaceae</taxon>
        <taxon>Myxococcus</taxon>
    </lineage>
</organism>
<evidence type="ECO:0000313" key="3">
    <source>
        <dbReference type="Proteomes" id="UP000000488"/>
    </source>
</evidence>
<feature type="region of interest" description="Disordered" evidence="1">
    <location>
        <begin position="1"/>
        <end position="56"/>
    </location>
</feature>
<dbReference type="HOGENOM" id="CLU_3009546_0_0_7"/>
<accession>F8CQ24</accession>
<name>F8CQ24_MYXFH</name>
<gene>
    <name evidence="2" type="ordered locus">LILAB_11180</name>
</gene>
<sequence>MGTERTARALASGGVLHDGDPRVRGEAPGGRKHDARASVRRPGRGEVRTAPEDYME</sequence>
<dbReference type="STRING" id="483219.LILAB_11180"/>
<protein>
    <submittedName>
        <fullName evidence="2">Uncharacterized protein</fullName>
    </submittedName>
</protein>
<proteinExistence type="predicted"/>